<name>A0A1A6GQP2_NEOLE</name>
<evidence type="ECO:0000256" key="1">
    <source>
        <dbReference type="ARBA" id="ARBA00004162"/>
    </source>
</evidence>
<feature type="compositionally biased region" description="Basic and acidic residues" evidence="11">
    <location>
        <begin position="533"/>
        <end position="545"/>
    </location>
</feature>
<proteinExistence type="predicted"/>
<keyword evidence="2" id="KW-1003">Cell membrane</keyword>
<organism evidence="14 15">
    <name type="scientific">Neotoma lepida</name>
    <name type="common">Desert woodrat</name>
    <dbReference type="NCBI Taxonomy" id="56216"/>
    <lineage>
        <taxon>Eukaryota</taxon>
        <taxon>Metazoa</taxon>
        <taxon>Chordata</taxon>
        <taxon>Craniata</taxon>
        <taxon>Vertebrata</taxon>
        <taxon>Euteleostomi</taxon>
        <taxon>Mammalia</taxon>
        <taxon>Eutheria</taxon>
        <taxon>Euarchontoglires</taxon>
        <taxon>Glires</taxon>
        <taxon>Rodentia</taxon>
        <taxon>Myomorpha</taxon>
        <taxon>Muroidea</taxon>
        <taxon>Cricetidae</taxon>
        <taxon>Neotominae</taxon>
        <taxon>Neotoma</taxon>
    </lineage>
</organism>
<keyword evidence="5" id="KW-0677">Repeat</keyword>
<evidence type="ECO:0000256" key="9">
    <source>
        <dbReference type="ARBA" id="ARBA00023180"/>
    </source>
</evidence>
<sequence>MYVLHKERNLEPWGRQTQKNHNDKAKFTIPSVTTLHAGFQVGPITLSERWSFRCYGYYSNKPQVLSKGSDILELLVSGTLQEPTIWAEPGSVISSGNPVTVWCEGTMETQIYFLYKERSRAPWGRLTAPVPDHKAKFIIPSMREYNAGQYRCYSYNSAGWTQHSDSLELVVTGVYNKPILSEMSNPVVTLGGSVTLSWTLQKPNIWAEPGSVISSGNPVTVWCEGTMETQIYFLYKEGSPAPWDRVTAPVPDHKAKFFIPSMTEYTSGQYRCYCYNSAGWTQQSDSLELMVTGPLLEPGEKLTLQCCSDMSYDRFALSREGRSDLPQMSAHFTQAGESHANFTLHSVNFTTGGRYRCYGSHNFSSEWSAPSDPLDILITGQLLITPNLSVHPGTTVSSGEKVTLLCQSSIQVDRFLLFKEGASHFHKHQISKLQDSQYQAEFSMGAVTPALEGTYMCFGSQSSSPYLLSQPSVPVEIIVSGLARYQKILIGVSVGLLLLLFFLALFLLLRLRHQKKCRKRDPAQLLSRKKSCSQHEEDHSKDLYAKVKPSRLRRAEPTSPSLRPKEFLYSKDRQSKEDQVRHHQTAASTEPHDVTYAQLGIMTSR</sequence>
<evidence type="ECO:0000256" key="11">
    <source>
        <dbReference type="SAM" id="MobiDB-lite"/>
    </source>
</evidence>
<keyword evidence="4" id="KW-0732">Signal</keyword>
<evidence type="ECO:0000256" key="12">
    <source>
        <dbReference type="SAM" id="Phobius"/>
    </source>
</evidence>
<evidence type="ECO:0000256" key="3">
    <source>
        <dbReference type="ARBA" id="ARBA00022692"/>
    </source>
</evidence>
<keyword evidence="9" id="KW-0325">Glycoprotein</keyword>
<feature type="compositionally biased region" description="Basic and acidic residues" evidence="11">
    <location>
        <begin position="563"/>
        <end position="581"/>
    </location>
</feature>
<dbReference type="InterPro" id="IPR003598">
    <property type="entry name" value="Ig_sub2"/>
</dbReference>
<evidence type="ECO:0000256" key="6">
    <source>
        <dbReference type="ARBA" id="ARBA00022989"/>
    </source>
</evidence>
<protein>
    <recommendedName>
        <fullName evidence="13">Ig-like domain-containing protein</fullName>
    </recommendedName>
</protein>
<dbReference type="PROSITE" id="PS50835">
    <property type="entry name" value="IG_LIKE"/>
    <property type="match status" value="1"/>
</dbReference>
<comment type="subcellular location">
    <subcellularLocation>
        <location evidence="1">Cell membrane</location>
        <topology evidence="1">Single-pass membrane protein</topology>
    </subcellularLocation>
</comment>
<evidence type="ECO:0000256" key="7">
    <source>
        <dbReference type="ARBA" id="ARBA00023136"/>
    </source>
</evidence>
<dbReference type="InterPro" id="IPR050412">
    <property type="entry name" value="Ig-like_Receptors_ImmuneReg"/>
</dbReference>
<dbReference type="AlphaFoldDB" id="A0A1A6GQP2"/>
<dbReference type="InterPro" id="IPR013783">
    <property type="entry name" value="Ig-like_fold"/>
</dbReference>
<dbReference type="SMART" id="SM00408">
    <property type="entry name" value="IGc2"/>
    <property type="match status" value="3"/>
</dbReference>
<evidence type="ECO:0000313" key="15">
    <source>
        <dbReference type="Proteomes" id="UP000092124"/>
    </source>
</evidence>
<feature type="domain" description="Ig-like" evidence="13">
    <location>
        <begin position="83"/>
        <end position="168"/>
    </location>
</feature>
<keyword evidence="7 12" id="KW-0472">Membrane</keyword>
<evidence type="ECO:0000313" key="14">
    <source>
        <dbReference type="EMBL" id="OBS68005.1"/>
    </source>
</evidence>
<dbReference type="Pfam" id="PF13895">
    <property type="entry name" value="Ig_2"/>
    <property type="match status" value="2"/>
</dbReference>
<dbReference type="PANTHER" id="PTHR11738">
    <property type="entry name" value="MHC CLASS I NK CELL RECEPTOR"/>
    <property type="match status" value="1"/>
</dbReference>
<keyword evidence="10" id="KW-0393">Immunoglobulin domain</keyword>
<keyword evidence="15" id="KW-1185">Reference proteome</keyword>
<dbReference type="FunFam" id="2.60.40.10:FF:000049">
    <property type="entry name" value="Leukocyte immunoglobulin-like receptor subfamily B member 1"/>
    <property type="match status" value="4"/>
</dbReference>
<dbReference type="Pfam" id="PF00047">
    <property type="entry name" value="ig"/>
    <property type="match status" value="2"/>
</dbReference>
<evidence type="ECO:0000256" key="10">
    <source>
        <dbReference type="ARBA" id="ARBA00023319"/>
    </source>
</evidence>
<evidence type="ECO:0000256" key="2">
    <source>
        <dbReference type="ARBA" id="ARBA00022475"/>
    </source>
</evidence>
<evidence type="ECO:0000256" key="5">
    <source>
        <dbReference type="ARBA" id="ARBA00022737"/>
    </source>
</evidence>
<dbReference type="CDD" id="cd16843">
    <property type="entry name" value="IgC2_D1_D2_LILR_KIR_like"/>
    <property type="match status" value="1"/>
</dbReference>
<dbReference type="STRING" id="56216.A0A1A6GQP2"/>
<dbReference type="GO" id="GO:0005886">
    <property type="term" value="C:plasma membrane"/>
    <property type="evidence" value="ECO:0007669"/>
    <property type="project" value="UniProtKB-SubCell"/>
</dbReference>
<evidence type="ECO:0000256" key="4">
    <source>
        <dbReference type="ARBA" id="ARBA00022729"/>
    </source>
</evidence>
<dbReference type="GO" id="GO:0019221">
    <property type="term" value="P:cytokine-mediated signaling pathway"/>
    <property type="evidence" value="ECO:0007669"/>
    <property type="project" value="TreeGrafter"/>
</dbReference>
<feature type="transmembrane region" description="Helical" evidence="12">
    <location>
        <begin position="488"/>
        <end position="509"/>
    </location>
</feature>
<accession>A0A1A6GQP2</accession>
<feature type="region of interest" description="Disordered" evidence="11">
    <location>
        <begin position="520"/>
        <end position="592"/>
    </location>
</feature>
<comment type="caution">
    <text evidence="14">The sequence shown here is derived from an EMBL/GenBank/DDBJ whole genome shotgun (WGS) entry which is preliminary data.</text>
</comment>
<keyword evidence="3 12" id="KW-0812">Transmembrane</keyword>
<gene>
    <name evidence="14" type="ORF">A6R68_03451</name>
</gene>
<dbReference type="PANTHER" id="PTHR11738:SF179">
    <property type="entry name" value="LEUKOCYTE IMMUNOGLOBULIN-LIKE RECEPTOR SUBFAMILY A MEMBER 5"/>
    <property type="match status" value="1"/>
</dbReference>
<evidence type="ECO:0000256" key="8">
    <source>
        <dbReference type="ARBA" id="ARBA00023157"/>
    </source>
</evidence>
<dbReference type="GO" id="GO:0002764">
    <property type="term" value="P:immune response-regulating signaling pathway"/>
    <property type="evidence" value="ECO:0007669"/>
    <property type="project" value="TreeGrafter"/>
</dbReference>
<dbReference type="Gene3D" id="2.60.40.10">
    <property type="entry name" value="Immunoglobulins"/>
    <property type="match status" value="5"/>
</dbReference>
<dbReference type="Proteomes" id="UP000092124">
    <property type="component" value="Unassembled WGS sequence"/>
</dbReference>
<keyword evidence="6 12" id="KW-1133">Transmembrane helix</keyword>
<dbReference type="InterPro" id="IPR003599">
    <property type="entry name" value="Ig_sub"/>
</dbReference>
<dbReference type="SUPFAM" id="SSF48726">
    <property type="entry name" value="Immunoglobulin"/>
    <property type="match status" value="5"/>
</dbReference>
<dbReference type="InterPro" id="IPR007110">
    <property type="entry name" value="Ig-like_dom"/>
</dbReference>
<dbReference type="InterPro" id="IPR013151">
    <property type="entry name" value="Immunoglobulin_dom"/>
</dbReference>
<dbReference type="GO" id="GO:0032396">
    <property type="term" value="F:inhibitory MHC class I receptor activity"/>
    <property type="evidence" value="ECO:0007669"/>
    <property type="project" value="TreeGrafter"/>
</dbReference>
<keyword evidence="8" id="KW-1015">Disulfide bond</keyword>
<dbReference type="InterPro" id="IPR036179">
    <property type="entry name" value="Ig-like_dom_sf"/>
</dbReference>
<reference evidence="14 15" key="1">
    <citation type="submission" date="2016-06" db="EMBL/GenBank/DDBJ databases">
        <title>The Draft Genome Sequence and Annotation of the Desert Woodrat Neotoma lepida.</title>
        <authorList>
            <person name="Campbell M."/>
            <person name="Oakeson K.F."/>
            <person name="Yandell M."/>
            <person name="Halpert J.R."/>
            <person name="Dearing D."/>
        </authorList>
    </citation>
    <scope>NUCLEOTIDE SEQUENCE [LARGE SCALE GENOMIC DNA]</scope>
    <source>
        <strain evidence="14">417</strain>
        <tissue evidence="14">Liver</tissue>
    </source>
</reference>
<evidence type="ECO:0000259" key="13">
    <source>
        <dbReference type="PROSITE" id="PS50835"/>
    </source>
</evidence>
<dbReference type="OrthoDB" id="9427497at2759"/>
<dbReference type="EMBL" id="LZPO01076280">
    <property type="protein sequence ID" value="OBS68005.1"/>
    <property type="molecule type" value="Genomic_DNA"/>
</dbReference>
<dbReference type="SMART" id="SM00409">
    <property type="entry name" value="IG"/>
    <property type="match status" value="3"/>
</dbReference>